<evidence type="ECO:0000313" key="1">
    <source>
        <dbReference type="EMBL" id="WVZ08255.1"/>
    </source>
</evidence>
<dbReference type="EMBL" id="CP144695">
    <property type="protein sequence ID" value="WVZ08255.1"/>
    <property type="molecule type" value="Genomic_DNA"/>
</dbReference>
<evidence type="ECO:0000313" key="2">
    <source>
        <dbReference type="Proteomes" id="UP001374535"/>
    </source>
</evidence>
<name>A0AAQ3NEG0_VIGMU</name>
<dbReference type="Proteomes" id="UP001374535">
    <property type="component" value="Chromosome 6"/>
</dbReference>
<sequence>MRAGCQREAVGFEEENRALMEMQIQPLSLRLEIGGVFVYGIGVHDVEVRLHQWVARREIQLMGSRTWSCDSSTSYVELRFVFSALGAAVRLHLLHIWSYDSSSPHLELRIVGIEV</sequence>
<accession>A0AAQ3NEG0</accession>
<proteinExistence type="predicted"/>
<protein>
    <submittedName>
        <fullName evidence="1">Uncharacterized protein</fullName>
    </submittedName>
</protein>
<gene>
    <name evidence="1" type="ORF">V8G54_021601</name>
</gene>
<reference evidence="1 2" key="1">
    <citation type="journal article" date="2023" name="Life. Sci Alliance">
        <title>Evolutionary insights into 3D genome organization and epigenetic landscape of Vigna mungo.</title>
        <authorList>
            <person name="Junaid A."/>
            <person name="Singh B."/>
            <person name="Bhatia S."/>
        </authorList>
    </citation>
    <scope>NUCLEOTIDE SEQUENCE [LARGE SCALE GENOMIC DNA]</scope>
    <source>
        <strain evidence="1">Urdbean</strain>
    </source>
</reference>
<organism evidence="1 2">
    <name type="scientific">Vigna mungo</name>
    <name type="common">Black gram</name>
    <name type="synonym">Phaseolus mungo</name>
    <dbReference type="NCBI Taxonomy" id="3915"/>
    <lineage>
        <taxon>Eukaryota</taxon>
        <taxon>Viridiplantae</taxon>
        <taxon>Streptophyta</taxon>
        <taxon>Embryophyta</taxon>
        <taxon>Tracheophyta</taxon>
        <taxon>Spermatophyta</taxon>
        <taxon>Magnoliopsida</taxon>
        <taxon>eudicotyledons</taxon>
        <taxon>Gunneridae</taxon>
        <taxon>Pentapetalae</taxon>
        <taxon>rosids</taxon>
        <taxon>fabids</taxon>
        <taxon>Fabales</taxon>
        <taxon>Fabaceae</taxon>
        <taxon>Papilionoideae</taxon>
        <taxon>50 kb inversion clade</taxon>
        <taxon>NPAAA clade</taxon>
        <taxon>indigoferoid/millettioid clade</taxon>
        <taxon>Phaseoleae</taxon>
        <taxon>Vigna</taxon>
    </lineage>
</organism>
<keyword evidence="2" id="KW-1185">Reference proteome</keyword>
<dbReference type="AlphaFoldDB" id="A0AAQ3NEG0"/>